<evidence type="ECO:0000313" key="2">
    <source>
        <dbReference type="Proteomes" id="UP001172386"/>
    </source>
</evidence>
<dbReference type="EMBL" id="JAPDRQ010000279">
    <property type="protein sequence ID" value="KAJ9651141.1"/>
    <property type="molecule type" value="Genomic_DNA"/>
</dbReference>
<keyword evidence="2" id="KW-1185">Reference proteome</keyword>
<proteinExistence type="predicted"/>
<dbReference type="Proteomes" id="UP001172386">
    <property type="component" value="Unassembled WGS sequence"/>
</dbReference>
<protein>
    <submittedName>
        <fullName evidence="1">Uncharacterized protein</fullName>
    </submittedName>
</protein>
<accession>A0ACC2ZTZ5</accession>
<organism evidence="1 2">
    <name type="scientific">Neophaeococcomyces mojaviensis</name>
    <dbReference type="NCBI Taxonomy" id="3383035"/>
    <lineage>
        <taxon>Eukaryota</taxon>
        <taxon>Fungi</taxon>
        <taxon>Dikarya</taxon>
        <taxon>Ascomycota</taxon>
        <taxon>Pezizomycotina</taxon>
        <taxon>Eurotiomycetes</taxon>
        <taxon>Chaetothyriomycetidae</taxon>
        <taxon>Chaetothyriales</taxon>
        <taxon>Chaetothyriales incertae sedis</taxon>
        <taxon>Neophaeococcomyces</taxon>
    </lineage>
</organism>
<evidence type="ECO:0000313" key="1">
    <source>
        <dbReference type="EMBL" id="KAJ9651141.1"/>
    </source>
</evidence>
<name>A0ACC2ZTZ5_9EURO</name>
<gene>
    <name evidence="1" type="ORF">H2198_009567</name>
</gene>
<reference evidence="1" key="1">
    <citation type="submission" date="2022-10" db="EMBL/GenBank/DDBJ databases">
        <title>Culturing micro-colonial fungi from biological soil crusts in the Mojave desert and describing Neophaeococcomyces mojavensis, and introducing the new genera and species Taxawa tesnikishii.</title>
        <authorList>
            <person name="Kurbessoian T."/>
            <person name="Stajich J.E."/>
        </authorList>
    </citation>
    <scope>NUCLEOTIDE SEQUENCE</scope>
    <source>
        <strain evidence="1">JES_112</strain>
    </source>
</reference>
<sequence>MSDKQEQENAQPQEEAQTQSKEQSEQQSKEGSGSWYEKPENMGNNAGDWVQNKLNPVGKYAGKGFETVGRPVGGIVDPLVGGLMRGGEAFGDQVGVGYGNKEGGPAKQREAEGQRMKEPTAGQEQNAENPLGLNKNA</sequence>
<comment type="caution">
    <text evidence="1">The sequence shown here is derived from an EMBL/GenBank/DDBJ whole genome shotgun (WGS) entry which is preliminary data.</text>
</comment>